<feature type="region of interest" description="Disordered" evidence="1">
    <location>
        <begin position="74"/>
        <end position="94"/>
    </location>
</feature>
<reference evidence="2 3" key="1">
    <citation type="submission" date="2014-04" db="EMBL/GenBank/DDBJ databases">
        <authorList>
            <consortium name="DOE Joint Genome Institute"/>
            <person name="Kuo A."/>
            <person name="Kohler A."/>
            <person name="Nagy L.G."/>
            <person name="Floudas D."/>
            <person name="Copeland A."/>
            <person name="Barry K.W."/>
            <person name="Cichocki N."/>
            <person name="Veneault-Fourrey C."/>
            <person name="LaButti K."/>
            <person name="Lindquist E.A."/>
            <person name="Lipzen A."/>
            <person name="Lundell T."/>
            <person name="Morin E."/>
            <person name="Murat C."/>
            <person name="Sun H."/>
            <person name="Tunlid A."/>
            <person name="Henrissat B."/>
            <person name="Grigoriev I.V."/>
            <person name="Hibbett D.S."/>
            <person name="Martin F."/>
            <person name="Nordberg H.P."/>
            <person name="Cantor M.N."/>
            <person name="Hua S.X."/>
        </authorList>
    </citation>
    <scope>NUCLEOTIDE SEQUENCE [LARGE SCALE GENOMIC DNA]</scope>
    <source>
        <strain evidence="2 3">LaAM-08-1</strain>
    </source>
</reference>
<gene>
    <name evidence="2" type="ORF">K443DRAFT_326912</name>
</gene>
<organism evidence="2 3">
    <name type="scientific">Laccaria amethystina LaAM-08-1</name>
    <dbReference type="NCBI Taxonomy" id="1095629"/>
    <lineage>
        <taxon>Eukaryota</taxon>
        <taxon>Fungi</taxon>
        <taxon>Dikarya</taxon>
        <taxon>Basidiomycota</taxon>
        <taxon>Agaricomycotina</taxon>
        <taxon>Agaricomycetes</taxon>
        <taxon>Agaricomycetidae</taxon>
        <taxon>Agaricales</taxon>
        <taxon>Agaricineae</taxon>
        <taxon>Hydnangiaceae</taxon>
        <taxon>Laccaria</taxon>
    </lineage>
</organism>
<keyword evidence="3" id="KW-1185">Reference proteome</keyword>
<evidence type="ECO:0000313" key="2">
    <source>
        <dbReference type="EMBL" id="KIK05802.1"/>
    </source>
</evidence>
<dbReference type="HOGENOM" id="CLU_2292146_0_0_1"/>
<dbReference type="AlphaFoldDB" id="A0A0C9Y6E4"/>
<evidence type="ECO:0000313" key="3">
    <source>
        <dbReference type="Proteomes" id="UP000054477"/>
    </source>
</evidence>
<name>A0A0C9Y6E4_9AGAR</name>
<protein>
    <submittedName>
        <fullName evidence="2">Uncharacterized protein</fullName>
    </submittedName>
</protein>
<dbReference type="Proteomes" id="UP000054477">
    <property type="component" value="Unassembled WGS sequence"/>
</dbReference>
<reference evidence="3" key="2">
    <citation type="submission" date="2015-01" db="EMBL/GenBank/DDBJ databases">
        <title>Evolutionary Origins and Diversification of the Mycorrhizal Mutualists.</title>
        <authorList>
            <consortium name="DOE Joint Genome Institute"/>
            <consortium name="Mycorrhizal Genomics Consortium"/>
            <person name="Kohler A."/>
            <person name="Kuo A."/>
            <person name="Nagy L.G."/>
            <person name="Floudas D."/>
            <person name="Copeland A."/>
            <person name="Barry K.W."/>
            <person name="Cichocki N."/>
            <person name="Veneault-Fourrey C."/>
            <person name="LaButti K."/>
            <person name="Lindquist E.A."/>
            <person name="Lipzen A."/>
            <person name="Lundell T."/>
            <person name="Morin E."/>
            <person name="Murat C."/>
            <person name="Riley R."/>
            <person name="Ohm R."/>
            <person name="Sun H."/>
            <person name="Tunlid A."/>
            <person name="Henrissat B."/>
            <person name="Grigoriev I.V."/>
            <person name="Hibbett D.S."/>
            <person name="Martin F."/>
        </authorList>
    </citation>
    <scope>NUCLEOTIDE SEQUENCE [LARGE SCALE GENOMIC DNA]</scope>
    <source>
        <strain evidence="3">LaAM-08-1</strain>
    </source>
</reference>
<sequence>MGLSQRCFPFINASRTTAEMSEDISDGSNMWQARFTPLKTQSPHFQCNLGKEGSFLMPMPCVQGTRLMQSWTITGGSRRTSSEARPPSRYGLNKDKIVITH</sequence>
<proteinExistence type="predicted"/>
<accession>A0A0C9Y6E4</accession>
<dbReference type="EMBL" id="KN838557">
    <property type="protein sequence ID" value="KIK05802.1"/>
    <property type="molecule type" value="Genomic_DNA"/>
</dbReference>
<evidence type="ECO:0000256" key="1">
    <source>
        <dbReference type="SAM" id="MobiDB-lite"/>
    </source>
</evidence>